<dbReference type="InterPro" id="IPR030489">
    <property type="entry name" value="TR_Rrf2-type_CS"/>
</dbReference>
<dbReference type="SUPFAM" id="SSF46785">
    <property type="entry name" value="Winged helix' DNA-binding domain"/>
    <property type="match status" value="1"/>
</dbReference>
<evidence type="ECO:0000313" key="3">
    <source>
        <dbReference type="Proteomes" id="UP000681425"/>
    </source>
</evidence>
<accession>A0A975K880</accession>
<keyword evidence="3" id="KW-1185">Reference proteome</keyword>
<dbReference type="RefSeq" id="WP_212609932.1">
    <property type="nucleotide sequence ID" value="NZ_CP073910.1"/>
</dbReference>
<dbReference type="PROSITE" id="PS51197">
    <property type="entry name" value="HTH_RRF2_2"/>
    <property type="match status" value="1"/>
</dbReference>
<dbReference type="PANTHER" id="PTHR33221:SF5">
    <property type="entry name" value="HTH-TYPE TRANSCRIPTIONAL REGULATOR ISCR"/>
    <property type="match status" value="1"/>
</dbReference>
<dbReference type="InterPro" id="IPR036388">
    <property type="entry name" value="WH-like_DNA-bd_sf"/>
</dbReference>
<protein>
    <submittedName>
        <fullName evidence="2">Rrf2 family transcriptional regulator</fullName>
    </submittedName>
</protein>
<dbReference type="PANTHER" id="PTHR33221">
    <property type="entry name" value="WINGED HELIX-TURN-HELIX TRANSCRIPTIONAL REGULATOR, RRF2 FAMILY"/>
    <property type="match status" value="1"/>
</dbReference>
<reference evidence="2" key="1">
    <citation type="submission" date="2021-04" db="EMBL/GenBank/DDBJ databases">
        <title>Isolation of p-tert-butylphenol degrading bacteria Sphingobium phenoxybenzoativorans Tas13 from active sludge.</title>
        <authorList>
            <person name="Li Y."/>
        </authorList>
    </citation>
    <scope>NUCLEOTIDE SEQUENCE</scope>
    <source>
        <strain evidence="2">Tas13</strain>
    </source>
</reference>
<dbReference type="NCBIfam" id="TIGR00738">
    <property type="entry name" value="rrf2_super"/>
    <property type="match status" value="1"/>
</dbReference>
<dbReference type="InterPro" id="IPR036390">
    <property type="entry name" value="WH_DNA-bd_sf"/>
</dbReference>
<dbReference type="EMBL" id="CP073910">
    <property type="protein sequence ID" value="QUT06593.1"/>
    <property type="molecule type" value="Genomic_DNA"/>
</dbReference>
<sequence>MLSQKTRYAIRALQHLADHYAQGPVPLTEIAEKQNIPSKFLTVILSELSREGLVATQRGRDGGYWLALSPIDISYGDIVRLTRGSLALVPCASRFAHETCKNCLPEEECRLHRVMLRVRDEMAKVLDGISLAEQFAV</sequence>
<dbReference type="GO" id="GO:0005829">
    <property type="term" value="C:cytosol"/>
    <property type="evidence" value="ECO:0007669"/>
    <property type="project" value="TreeGrafter"/>
</dbReference>
<gene>
    <name evidence="2" type="ORF">KFK14_03820</name>
</gene>
<dbReference type="Pfam" id="PF02082">
    <property type="entry name" value="Rrf2"/>
    <property type="match status" value="1"/>
</dbReference>
<dbReference type="GO" id="GO:0003700">
    <property type="term" value="F:DNA-binding transcription factor activity"/>
    <property type="evidence" value="ECO:0007669"/>
    <property type="project" value="TreeGrafter"/>
</dbReference>
<proteinExistence type="predicted"/>
<organism evidence="2 3">
    <name type="scientific">Sphingobium phenoxybenzoativorans</name>
    <dbReference type="NCBI Taxonomy" id="1592790"/>
    <lineage>
        <taxon>Bacteria</taxon>
        <taxon>Pseudomonadati</taxon>
        <taxon>Pseudomonadota</taxon>
        <taxon>Alphaproteobacteria</taxon>
        <taxon>Sphingomonadales</taxon>
        <taxon>Sphingomonadaceae</taxon>
        <taxon>Sphingobium</taxon>
    </lineage>
</organism>
<evidence type="ECO:0000313" key="2">
    <source>
        <dbReference type="EMBL" id="QUT06593.1"/>
    </source>
</evidence>
<dbReference type="AlphaFoldDB" id="A0A975K880"/>
<dbReference type="InterPro" id="IPR000944">
    <property type="entry name" value="Tscrpt_reg_Rrf2"/>
</dbReference>
<evidence type="ECO:0000256" key="1">
    <source>
        <dbReference type="ARBA" id="ARBA00023125"/>
    </source>
</evidence>
<dbReference type="Gene3D" id="1.10.10.10">
    <property type="entry name" value="Winged helix-like DNA-binding domain superfamily/Winged helix DNA-binding domain"/>
    <property type="match status" value="1"/>
</dbReference>
<keyword evidence="1" id="KW-0238">DNA-binding</keyword>
<dbReference type="KEGG" id="spph:KFK14_03820"/>
<dbReference type="Proteomes" id="UP000681425">
    <property type="component" value="Chromosome"/>
</dbReference>
<name>A0A975K880_9SPHN</name>
<dbReference type="GO" id="GO:0003677">
    <property type="term" value="F:DNA binding"/>
    <property type="evidence" value="ECO:0007669"/>
    <property type="project" value="UniProtKB-KW"/>
</dbReference>
<dbReference type="PROSITE" id="PS01332">
    <property type="entry name" value="HTH_RRF2_1"/>
    <property type="match status" value="1"/>
</dbReference>